<sequence>YFEELDYLFSLAAIRNDQEKKKLSRRYLAIDDSEYWETIPQYSSDYSFDLFKQAIFELYPGSLQERRFTYSDLERFISDTKRQGIASLADLLAYYRRFCHKSTDLVRRGAISSGEHSRLFLQAFSPSLQQRVHQRLQMKLPDHFPDDPYLLDDIQSAAKSVLQSAIVFAPATSESAIFPTSTTHTASHSQDITSETLTSIAQAFTTVLEAALSTSAPCTAS</sequence>
<dbReference type="STRING" id="946122.A0A0C2T2F2"/>
<protein>
    <submittedName>
        <fullName evidence="1">Uncharacterized protein</fullName>
    </submittedName>
</protein>
<proteinExistence type="predicted"/>
<name>A0A0C2T2F2_AMAMK</name>
<keyword evidence="2" id="KW-1185">Reference proteome</keyword>
<dbReference type="EMBL" id="KN818295">
    <property type="protein sequence ID" value="KIL60654.1"/>
    <property type="molecule type" value="Genomic_DNA"/>
</dbReference>
<organism evidence="1 2">
    <name type="scientific">Amanita muscaria (strain Koide BX008)</name>
    <dbReference type="NCBI Taxonomy" id="946122"/>
    <lineage>
        <taxon>Eukaryota</taxon>
        <taxon>Fungi</taxon>
        <taxon>Dikarya</taxon>
        <taxon>Basidiomycota</taxon>
        <taxon>Agaricomycotina</taxon>
        <taxon>Agaricomycetes</taxon>
        <taxon>Agaricomycetidae</taxon>
        <taxon>Agaricales</taxon>
        <taxon>Pluteineae</taxon>
        <taxon>Amanitaceae</taxon>
        <taxon>Amanita</taxon>
    </lineage>
</organism>
<dbReference type="OrthoDB" id="3252634at2759"/>
<gene>
    <name evidence="1" type="ORF">M378DRAFT_39512</name>
</gene>
<feature type="non-terminal residue" evidence="1">
    <location>
        <position position="1"/>
    </location>
</feature>
<accession>A0A0C2T2F2</accession>
<feature type="non-terminal residue" evidence="1">
    <location>
        <position position="221"/>
    </location>
</feature>
<dbReference type="InParanoid" id="A0A0C2T2F2"/>
<reference evidence="1 2" key="1">
    <citation type="submission" date="2014-04" db="EMBL/GenBank/DDBJ databases">
        <title>Evolutionary Origins and Diversification of the Mycorrhizal Mutualists.</title>
        <authorList>
            <consortium name="DOE Joint Genome Institute"/>
            <consortium name="Mycorrhizal Genomics Consortium"/>
            <person name="Kohler A."/>
            <person name="Kuo A."/>
            <person name="Nagy L.G."/>
            <person name="Floudas D."/>
            <person name="Copeland A."/>
            <person name="Barry K.W."/>
            <person name="Cichocki N."/>
            <person name="Veneault-Fourrey C."/>
            <person name="LaButti K."/>
            <person name="Lindquist E.A."/>
            <person name="Lipzen A."/>
            <person name="Lundell T."/>
            <person name="Morin E."/>
            <person name="Murat C."/>
            <person name="Riley R."/>
            <person name="Ohm R."/>
            <person name="Sun H."/>
            <person name="Tunlid A."/>
            <person name="Henrissat B."/>
            <person name="Grigoriev I.V."/>
            <person name="Hibbett D.S."/>
            <person name="Martin F."/>
        </authorList>
    </citation>
    <scope>NUCLEOTIDE SEQUENCE [LARGE SCALE GENOMIC DNA]</scope>
    <source>
        <strain evidence="1 2">Koide BX008</strain>
    </source>
</reference>
<dbReference type="Proteomes" id="UP000054549">
    <property type="component" value="Unassembled WGS sequence"/>
</dbReference>
<evidence type="ECO:0000313" key="1">
    <source>
        <dbReference type="EMBL" id="KIL60654.1"/>
    </source>
</evidence>
<evidence type="ECO:0000313" key="2">
    <source>
        <dbReference type="Proteomes" id="UP000054549"/>
    </source>
</evidence>
<dbReference type="AlphaFoldDB" id="A0A0C2T2F2"/>
<dbReference type="HOGENOM" id="CLU_003921_3_0_1"/>